<keyword evidence="2" id="KW-1185">Reference proteome</keyword>
<protein>
    <recommendedName>
        <fullName evidence="3">Reverse transcriptase zinc-binding domain-containing protein</fullName>
    </recommendedName>
</protein>
<dbReference type="Proteomes" id="UP000265140">
    <property type="component" value="Chromosome 19"/>
</dbReference>
<organism evidence="1 2">
    <name type="scientific">Esox lucius</name>
    <name type="common">Northern pike</name>
    <dbReference type="NCBI Taxonomy" id="8010"/>
    <lineage>
        <taxon>Eukaryota</taxon>
        <taxon>Metazoa</taxon>
        <taxon>Chordata</taxon>
        <taxon>Craniata</taxon>
        <taxon>Vertebrata</taxon>
        <taxon>Euteleostomi</taxon>
        <taxon>Actinopterygii</taxon>
        <taxon>Neopterygii</taxon>
        <taxon>Teleostei</taxon>
        <taxon>Protacanthopterygii</taxon>
        <taxon>Esociformes</taxon>
        <taxon>Esocidae</taxon>
        <taxon>Esox</taxon>
    </lineage>
</organism>
<evidence type="ECO:0008006" key="3">
    <source>
        <dbReference type="Google" id="ProtNLM"/>
    </source>
</evidence>
<name>A0AAY5K5X7_ESOLU</name>
<reference evidence="1 2" key="1">
    <citation type="submission" date="2020-02" db="EMBL/GenBank/DDBJ databases">
        <title>Esox lucius (northern pike) genome, fEsoLuc1, primary haplotype.</title>
        <authorList>
            <person name="Myers G."/>
            <person name="Karagic N."/>
            <person name="Meyer A."/>
            <person name="Pippel M."/>
            <person name="Reichard M."/>
            <person name="Winkler S."/>
            <person name="Tracey A."/>
            <person name="Sims Y."/>
            <person name="Howe K."/>
            <person name="Rhie A."/>
            <person name="Formenti G."/>
            <person name="Durbin R."/>
            <person name="Fedrigo O."/>
            <person name="Jarvis E.D."/>
        </authorList>
    </citation>
    <scope>NUCLEOTIDE SEQUENCE [LARGE SCALE GENOMIC DNA]</scope>
</reference>
<dbReference type="GeneTree" id="ENSGT01140000286315"/>
<reference evidence="1" key="2">
    <citation type="submission" date="2025-08" db="UniProtKB">
        <authorList>
            <consortium name="Ensembl"/>
        </authorList>
    </citation>
    <scope>IDENTIFICATION</scope>
</reference>
<accession>A0AAY5K5X7</accession>
<proteinExistence type="predicted"/>
<reference evidence="1" key="3">
    <citation type="submission" date="2025-09" db="UniProtKB">
        <authorList>
            <consortium name="Ensembl"/>
        </authorList>
    </citation>
    <scope>IDENTIFICATION</scope>
</reference>
<dbReference type="AlphaFoldDB" id="A0AAY5K5X7"/>
<sequence>MSILILNLFKILNHFYWTPTRLFRLKLRENADCWKCCSSEGTLIHLLWECPMIQSYWLEIHDRIENITQTNLDFCPKLYVLNDPQMTPNCGAADFIQTSIMYGVPNNPLGECMSITLACCILLMH</sequence>
<dbReference type="Ensembl" id="ENSELUT00000089002.1">
    <property type="protein sequence ID" value="ENSELUP00000083605.1"/>
    <property type="gene ID" value="ENSELUG00000036531.1"/>
</dbReference>
<gene>
    <name evidence="1" type="primary">RAMP3</name>
</gene>
<evidence type="ECO:0000313" key="2">
    <source>
        <dbReference type="Proteomes" id="UP000265140"/>
    </source>
</evidence>
<evidence type="ECO:0000313" key="1">
    <source>
        <dbReference type="Ensembl" id="ENSELUP00000083605.1"/>
    </source>
</evidence>